<reference evidence="2 3" key="1">
    <citation type="submission" date="2020-10" db="EMBL/GenBank/DDBJ databases">
        <authorList>
            <person name="Castelo-Branco R."/>
            <person name="Eusebio N."/>
            <person name="Adriana R."/>
            <person name="Vieira A."/>
            <person name="Brugerolle De Fraissinette N."/>
            <person name="Rezende De Castro R."/>
            <person name="Schneider M.P."/>
            <person name="Vasconcelos V."/>
            <person name="Leao P.N."/>
        </authorList>
    </citation>
    <scope>NUCLEOTIDE SEQUENCE [LARGE SCALE GENOMIC DNA]</scope>
    <source>
        <strain evidence="2 3">LEGE 00031</strain>
    </source>
</reference>
<comment type="caution">
    <text evidence="2">The sequence shown here is derived from an EMBL/GenBank/DDBJ whole genome shotgun (WGS) entry which is preliminary data.</text>
</comment>
<name>A0ABR9VTY6_9SYNC</name>
<dbReference type="RefSeq" id="WP_194019975.1">
    <property type="nucleotide sequence ID" value="NZ_JADEVV010000028.1"/>
</dbReference>
<dbReference type="CDD" id="cd04301">
    <property type="entry name" value="NAT_SF"/>
    <property type="match status" value="1"/>
</dbReference>
<dbReference type="InterPro" id="IPR052564">
    <property type="entry name" value="N-acetyltrans/Recomb-assoc"/>
</dbReference>
<dbReference type="Proteomes" id="UP000658720">
    <property type="component" value="Unassembled WGS sequence"/>
</dbReference>
<dbReference type="EMBL" id="JADEVV010000028">
    <property type="protein sequence ID" value="MBE9254358.1"/>
    <property type="molecule type" value="Genomic_DNA"/>
</dbReference>
<accession>A0ABR9VTY6</accession>
<evidence type="ECO:0000313" key="3">
    <source>
        <dbReference type="Proteomes" id="UP000658720"/>
    </source>
</evidence>
<dbReference type="Pfam" id="PF13673">
    <property type="entry name" value="Acetyltransf_10"/>
    <property type="match status" value="1"/>
</dbReference>
<evidence type="ECO:0000259" key="1">
    <source>
        <dbReference type="PROSITE" id="PS51186"/>
    </source>
</evidence>
<proteinExistence type="predicted"/>
<dbReference type="SUPFAM" id="SSF55729">
    <property type="entry name" value="Acyl-CoA N-acyltransferases (Nat)"/>
    <property type="match status" value="1"/>
</dbReference>
<gene>
    <name evidence="2" type="ORF">IQ217_10990</name>
</gene>
<dbReference type="Gene3D" id="3.40.630.30">
    <property type="match status" value="1"/>
</dbReference>
<dbReference type="InterPro" id="IPR000182">
    <property type="entry name" value="GNAT_dom"/>
</dbReference>
<organism evidence="2 3">
    <name type="scientific">Synechocystis salina LEGE 00031</name>
    <dbReference type="NCBI Taxonomy" id="1828736"/>
    <lineage>
        <taxon>Bacteria</taxon>
        <taxon>Bacillati</taxon>
        <taxon>Cyanobacteriota</taxon>
        <taxon>Cyanophyceae</taxon>
        <taxon>Synechococcales</taxon>
        <taxon>Merismopediaceae</taxon>
        <taxon>Synechocystis</taxon>
    </lineage>
</organism>
<dbReference type="InterPro" id="IPR016181">
    <property type="entry name" value="Acyl_CoA_acyltransferase"/>
</dbReference>
<protein>
    <submittedName>
        <fullName evidence="2">GNAT family N-acetyltransferase</fullName>
    </submittedName>
</protein>
<dbReference type="PANTHER" id="PTHR43451:SF1">
    <property type="entry name" value="ACETYLTRANSFERASE"/>
    <property type="match status" value="1"/>
</dbReference>
<sequence>MNNIHLRPYHPSDLNNIIHIFTEAVHQLGIKHYSPAQLSAWAPSKPDRQRWHDRLESMVVVVAEQGATIVGFIGYDGAGLVDLLFVHPAFTRRGIATMLIQAVERLAFTNGVSQLQTKASMVARPFFESRGFVVIAEETVTIRGENLRRFAMDKIIKPTQ</sequence>
<dbReference type="PROSITE" id="PS51186">
    <property type="entry name" value="GNAT"/>
    <property type="match status" value="1"/>
</dbReference>
<keyword evidence="3" id="KW-1185">Reference proteome</keyword>
<feature type="domain" description="N-acetyltransferase" evidence="1">
    <location>
        <begin position="4"/>
        <end position="157"/>
    </location>
</feature>
<dbReference type="PANTHER" id="PTHR43451">
    <property type="entry name" value="ACETYLTRANSFERASE (GNAT) FAMILY PROTEIN"/>
    <property type="match status" value="1"/>
</dbReference>
<evidence type="ECO:0000313" key="2">
    <source>
        <dbReference type="EMBL" id="MBE9254358.1"/>
    </source>
</evidence>